<keyword evidence="1" id="KW-0812">Transmembrane</keyword>
<comment type="caution">
    <text evidence="2">The sequence shown here is derived from an EMBL/GenBank/DDBJ whole genome shotgun (WGS) entry which is preliminary data.</text>
</comment>
<accession>A0A0Q9YL98</accession>
<sequence>MLTNIKNELYMFTKIVKYTFLKIIPVSWTIISIIAFSLQQFGISPYYIDLKKKDYISPFLEVYSGEKIRLNLDLKKNISIKNIRDIQWTIETKNKKYYAQSLSPDFFVPDNGGLLNCFVHVITDDNQKFSSQLNFSVVETKPIVLKASENIPISYNAIDLPQQKLYLTDPKFEVLNSDNKWIDIESNNNGYYIKEGSELKIVNNKIFVREKGETSNIENYGIINNKNIMNLKNH</sequence>
<evidence type="ECO:0000313" key="2">
    <source>
        <dbReference type="EMBL" id="KRG18090.1"/>
    </source>
</evidence>
<keyword evidence="1" id="KW-1133">Transmembrane helix</keyword>
<name>A0A0Q9YL98_9GAMM</name>
<organism evidence="2">
    <name type="scientific">Candidatus Berkiella cookevillensis</name>
    <dbReference type="NCBI Taxonomy" id="437022"/>
    <lineage>
        <taxon>Bacteria</taxon>
        <taxon>Pseudomonadati</taxon>
        <taxon>Pseudomonadota</taxon>
        <taxon>Gammaproteobacteria</taxon>
        <taxon>Candidatus Berkiellales</taxon>
        <taxon>Candidatus Berkiellaceae</taxon>
        <taxon>Candidatus Berkiella</taxon>
    </lineage>
</organism>
<evidence type="ECO:0000256" key="1">
    <source>
        <dbReference type="SAM" id="Phobius"/>
    </source>
</evidence>
<keyword evidence="1" id="KW-0472">Membrane</keyword>
<gene>
    <name evidence="2" type="ORF">CC99x_01802</name>
</gene>
<reference evidence="2" key="1">
    <citation type="submission" date="2015-09" db="EMBL/GenBank/DDBJ databases">
        <title>Draft Genome Sequences of Two Novel Amoeba-resistant Intranuclear Bacteria, Candidatus Berkiella cookevillensis and Candidatus Berkiella aquae.</title>
        <authorList>
            <person name="Mehari Y.T."/>
            <person name="Arivett B.A."/>
            <person name="Farone A.L."/>
            <person name="Gunderson J.H."/>
            <person name="Farone M.B."/>
        </authorList>
    </citation>
    <scope>NUCLEOTIDE SEQUENCE [LARGE SCALE GENOMIC DNA]</scope>
    <source>
        <strain evidence="2">CC99</strain>
    </source>
</reference>
<dbReference type="AlphaFoldDB" id="A0A0Q9YL98"/>
<proteinExistence type="predicted"/>
<feature type="transmembrane region" description="Helical" evidence="1">
    <location>
        <begin position="20"/>
        <end position="38"/>
    </location>
</feature>
<dbReference type="EMBL" id="LKHV01000009">
    <property type="protein sequence ID" value="KRG18090.1"/>
    <property type="molecule type" value="Genomic_DNA"/>
</dbReference>
<protein>
    <submittedName>
        <fullName evidence="2">Uncharacterized protein</fullName>
    </submittedName>
</protein>